<evidence type="ECO:0000256" key="1">
    <source>
        <dbReference type="SAM" id="MobiDB-lite"/>
    </source>
</evidence>
<dbReference type="EMBL" id="BPLR01010864">
    <property type="protein sequence ID" value="GIY42549.1"/>
    <property type="molecule type" value="Genomic_DNA"/>
</dbReference>
<protein>
    <submittedName>
        <fullName evidence="2">Cyclic nucleotide-gated cation channel alpha-4</fullName>
    </submittedName>
</protein>
<evidence type="ECO:0000313" key="3">
    <source>
        <dbReference type="Proteomes" id="UP001054945"/>
    </source>
</evidence>
<feature type="region of interest" description="Disordered" evidence="1">
    <location>
        <begin position="17"/>
        <end position="44"/>
    </location>
</feature>
<name>A0AAV4TBJ0_CAEEX</name>
<dbReference type="GO" id="GO:0005221">
    <property type="term" value="F:intracellularly cyclic nucleotide-activated monoatomic cation channel activity"/>
    <property type="evidence" value="ECO:0007669"/>
    <property type="project" value="InterPro"/>
</dbReference>
<proteinExistence type="predicted"/>
<gene>
    <name evidence="2" type="primary">Cnga4</name>
    <name evidence="2" type="ORF">CEXT_139471</name>
</gene>
<sequence length="174" mass="20582">MPASRFPSNWLKRRRRTISDTDSMKMPTKQTQKRTALVDPDGRNSAAQCNWEMRSPTTGNHPQTRRLFLLKRFSTRPPNIILSDKDTVKSDNRLYRLLRASVLNPDESLLFWWLWLVTFCGLYNSWTLIAREAFPELHEAHCDLWNILDWCSDVVYFLTLQFSSELGIWSRVSW</sequence>
<dbReference type="AlphaFoldDB" id="A0AAV4TBJ0"/>
<evidence type="ECO:0000313" key="2">
    <source>
        <dbReference type="EMBL" id="GIY42549.1"/>
    </source>
</evidence>
<organism evidence="2 3">
    <name type="scientific">Caerostris extrusa</name>
    <name type="common">Bark spider</name>
    <name type="synonym">Caerostris bankana</name>
    <dbReference type="NCBI Taxonomy" id="172846"/>
    <lineage>
        <taxon>Eukaryota</taxon>
        <taxon>Metazoa</taxon>
        <taxon>Ecdysozoa</taxon>
        <taxon>Arthropoda</taxon>
        <taxon>Chelicerata</taxon>
        <taxon>Arachnida</taxon>
        <taxon>Araneae</taxon>
        <taxon>Araneomorphae</taxon>
        <taxon>Entelegynae</taxon>
        <taxon>Araneoidea</taxon>
        <taxon>Araneidae</taxon>
        <taxon>Caerostris</taxon>
    </lineage>
</organism>
<dbReference type="PANTHER" id="PTHR45638">
    <property type="entry name" value="CYCLIC NUCLEOTIDE-GATED CATION CHANNEL SUBUNIT A"/>
    <property type="match status" value="1"/>
</dbReference>
<dbReference type="Proteomes" id="UP001054945">
    <property type="component" value="Unassembled WGS sequence"/>
</dbReference>
<dbReference type="GO" id="GO:0044877">
    <property type="term" value="F:protein-containing complex binding"/>
    <property type="evidence" value="ECO:0007669"/>
    <property type="project" value="TreeGrafter"/>
</dbReference>
<comment type="caution">
    <text evidence="2">The sequence shown here is derived from an EMBL/GenBank/DDBJ whole genome shotgun (WGS) entry which is preliminary data.</text>
</comment>
<reference evidence="2 3" key="1">
    <citation type="submission" date="2021-06" db="EMBL/GenBank/DDBJ databases">
        <title>Caerostris extrusa draft genome.</title>
        <authorList>
            <person name="Kono N."/>
            <person name="Arakawa K."/>
        </authorList>
    </citation>
    <scope>NUCLEOTIDE SEQUENCE [LARGE SCALE GENOMIC DNA]</scope>
</reference>
<dbReference type="PANTHER" id="PTHR45638:SF11">
    <property type="entry name" value="CYCLIC NUCLEOTIDE-GATED CATION CHANNEL SUBUNIT A"/>
    <property type="match status" value="1"/>
</dbReference>
<keyword evidence="3" id="KW-1185">Reference proteome</keyword>
<accession>A0AAV4TBJ0</accession>
<dbReference type="InterPro" id="IPR050866">
    <property type="entry name" value="CNG_cation_channel"/>
</dbReference>